<protein>
    <recommendedName>
        <fullName evidence="5">Secreted protein</fullName>
    </recommendedName>
</protein>
<feature type="region of interest" description="Disordered" evidence="1">
    <location>
        <begin position="63"/>
        <end position="87"/>
    </location>
</feature>
<sequence>MACLLRLALSEAIPACACLALATGALSAVLKDLQATPTRHASRIQRPRGTSRPTITIRPRRKIVEEQRPHGNRNPSHGSVSLDNDTHITRNVCVPGLPV</sequence>
<feature type="chain" id="PRO_5042206627" description="Secreted protein" evidence="2">
    <location>
        <begin position="28"/>
        <end position="99"/>
    </location>
</feature>
<dbReference type="Proteomes" id="UP001232148">
    <property type="component" value="Unassembled WGS sequence"/>
</dbReference>
<evidence type="ECO:0000256" key="2">
    <source>
        <dbReference type="SAM" id="SignalP"/>
    </source>
</evidence>
<comment type="caution">
    <text evidence="3">The sequence shown here is derived from an EMBL/GenBank/DDBJ whole genome shotgun (WGS) entry which is preliminary data.</text>
</comment>
<dbReference type="AlphaFoldDB" id="A0AAD9H6Z6"/>
<name>A0AAD9H6Z6_9PEZI</name>
<evidence type="ECO:0000256" key="1">
    <source>
        <dbReference type="SAM" id="MobiDB-lite"/>
    </source>
</evidence>
<feature type="signal peptide" evidence="2">
    <location>
        <begin position="1"/>
        <end position="27"/>
    </location>
</feature>
<keyword evidence="2" id="KW-0732">Signal</keyword>
<evidence type="ECO:0008006" key="5">
    <source>
        <dbReference type="Google" id="ProtNLM"/>
    </source>
</evidence>
<accession>A0AAD9H6Z6</accession>
<feature type="compositionally biased region" description="Polar residues" evidence="1">
    <location>
        <begin position="73"/>
        <end position="83"/>
    </location>
</feature>
<proteinExistence type="predicted"/>
<keyword evidence="4" id="KW-1185">Reference proteome</keyword>
<feature type="non-terminal residue" evidence="3">
    <location>
        <position position="99"/>
    </location>
</feature>
<reference evidence="3" key="1">
    <citation type="submission" date="2021-06" db="EMBL/GenBank/DDBJ databases">
        <title>Comparative genomics, transcriptomics and evolutionary studies reveal genomic signatures of adaptation to plant cell wall in hemibiotrophic fungi.</title>
        <authorList>
            <consortium name="DOE Joint Genome Institute"/>
            <person name="Baroncelli R."/>
            <person name="Diaz J.F."/>
            <person name="Benocci T."/>
            <person name="Peng M."/>
            <person name="Battaglia E."/>
            <person name="Haridas S."/>
            <person name="Andreopoulos W."/>
            <person name="Labutti K."/>
            <person name="Pangilinan J."/>
            <person name="Floch G.L."/>
            <person name="Makela M.R."/>
            <person name="Henrissat B."/>
            <person name="Grigoriev I.V."/>
            <person name="Crouch J.A."/>
            <person name="De Vries R.P."/>
            <person name="Sukno S.A."/>
            <person name="Thon M.R."/>
        </authorList>
    </citation>
    <scope>NUCLEOTIDE SEQUENCE</scope>
    <source>
        <strain evidence="3">MAFF235873</strain>
    </source>
</reference>
<organism evidence="3 4">
    <name type="scientific">Colletotrichum zoysiae</name>
    <dbReference type="NCBI Taxonomy" id="1216348"/>
    <lineage>
        <taxon>Eukaryota</taxon>
        <taxon>Fungi</taxon>
        <taxon>Dikarya</taxon>
        <taxon>Ascomycota</taxon>
        <taxon>Pezizomycotina</taxon>
        <taxon>Sordariomycetes</taxon>
        <taxon>Hypocreomycetidae</taxon>
        <taxon>Glomerellales</taxon>
        <taxon>Glomerellaceae</taxon>
        <taxon>Colletotrichum</taxon>
        <taxon>Colletotrichum graminicola species complex</taxon>
    </lineage>
</organism>
<evidence type="ECO:0000313" key="4">
    <source>
        <dbReference type="Proteomes" id="UP001232148"/>
    </source>
</evidence>
<evidence type="ECO:0000313" key="3">
    <source>
        <dbReference type="EMBL" id="KAK2023626.1"/>
    </source>
</evidence>
<gene>
    <name evidence="3" type="ORF">LX32DRAFT_686384</name>
</gene>
<dbReference type="EMBL" id="MU842993">
    <property type="protein sequence ID" value="KAK2023626.1"/>
    <property type="molecule type" value="Genomic_DNA"/>
</dbReference>